<accession>A0A918TR07</accession>
<keyword evidence="3" id="KW-1185">Reference proteome</keyword>
<protein>
    <submittedName>
        <fullName evidence="2">Uncharacterized protein</fullName>
    </submittedName>
</protein>
<evidence type="ECO:0000313" key="3">
    <source>
        <dbReference type="Proteomes" id="UP000644507"/>
    </source>
</evidence>
<dbReference type="AlphaFoldDB" id="A0A918TR07"/>
<reference evidence="2" key="1">
    <citation type="journal article" date="2014" name="Int. J. Syst. Evol. Microbiol.">
        <title>Complete genome sequence of Corynebacterium casei LMG S-19264T (=DSM 44701T), isolated from a smear-ripened cheese.</title>
        <authorList>
            <consortium name="US DOE Joint Genome Institute (JGI-PGF)"/>
            <person name="Walter F."/>
            <person name="Albersmeier A."/>
            <person name="Kalinowski J."/>
            <person name="Ruckert C."/>
        </authorList>
    </citation>
    <scope>NUCLEOTIDE SEQUENCE</scope>
    <source>
        <strain evidence="2">KCTC 12988</strain>
    </source>
</reference>
<comment type="caution">
    <text evidence="2">The sequence shown here is derived from an EMBL/GenBank/DDBJ whole genome shotgun (WGS) entry which is preliminary data.</text>
</comment>
<evidence type="ECO:0000256" key="1">
    <source>
        <dbReference type="SAM" id="MobiDB-lite"/>
    </source>
</evidence>
<dbReference type="Proteomes" id="UP000644507">
    <property type="component" value="Unassembled WGS sequence"/>
</dbReference>
<name>A0A918TR07_9BACT</name>
<reference evidence="2" key="2">
    <citation type="submission" date="2020-09" db="EMBL/GenBank/DDBJ databases">
        <authorList>
            <person name="Sun Q."/>
            <person name="Kim S."/>
        </authorList>
    </citation>
    <scope>NUCLEOTIDE SEQUENCE</scope>
    <source>
        <strain evidence="2">KCTC 12988</strain>
    </source>
</reference>
<evidence type="ECO:0000313" key="2">
    <source>
        <dbReference type="EMBL" id="GHC55951.1"/>
    </source>
</evidence>
<proteinExistence type="predicted"/>
<sequence length="73" mass="8341">MNDLKRVEQSSFQRGQQAGRATEVRRAYHQAQLEKERPEPPVPTRYYEVDVPAHTASDGVKIEAHKLTLAVVR</sequence>
<feature type="compositionally biased region" description="Basic and acidic residues" evidence="1">
    <location>
        <begin position="22"/>
        <end position="39"/>
    </location>
</feature>
<gene>
    <name evidence="2" type="ORF">GCM10007100_23520</name>
</gene>
<feature type="region of interest" description="Disordered" evidence="1">
    <location>
        <begin position="1"/>
        <end position="45"/>
    </location>
</feature>
<dbReference type="EMBL" id="BMXI01000009">
    <property type="protein sequence ID" value="GHC55951.1"/>
    <property type="molecule type" value="Genomic_DNA"/>
</dbReference>
<organism evidence="2 3">
    <name type="scientific">Roseibacillus persicicus</name>
    <dbReference type="NCBI Taxonomy" id="454148"/>
    <lineage>
        <taxon>Bacteria</taxon>
        <taxon>Pseudomonadati</taxon>
        <taxon>Verrucomicrobiota</taxon>
        <taxon>Verrucomicrobiia</taxon>
        <taxon>Verrucomicrobiales</taxon>
        <taxon>Verrucomicrobiaceae</taxon>
        <taxon>Roseibacillus</taxon>
    </lineage>
</organism>